<name>A0A1D9FWN9_MOOP1</name>
<accession>A0A1D9FWN9</accession>
<organism evidence="2 3">
    <name type="scientific">Moorena producens (strain JHB)</name>
    <dbReference type="NCBI Taxonomy" id="1454205"/>
    <lineage>
        <taxon>Bacteria</taxon>
        <taxon>Bacillati</taxon>
        <taxon>Cyanobacteriota</taxon>
        <taxon>Cyanophyceae</taxon>
        <taxon>Coleofasciculales</taxon>
        <taxon>Coleofasciculaceae</taxon>
        <taxon>Moorena</taxon>
    </lineage>
</organism>
<proteinExistence type="predicted"/>
<dbReference type="InterPro" id="IPR009207">
    <property type="entry name" value="SET7_MeTrfase"/>
</dbReference>
<dbReference type="SUPFAM" id="SSF82199">
    <property type="entry name" value="SET domain"/>
    <property type="match status" value="1"/>
</dbReference>
<evidence type="ECO:0000259" key="1">
    <source>
        <dbReference type="PROSITE" id="PS50280"/>
    </source>
</evidence>
<dbReference type="EMBL" id="CP017708">
    <property type="protein sequence ID" value="AOY79570.1"/>
    <property type="molecule type" value="Genomic_DNA"/>
</dbReference>
<dbReference type="InterPro" id="IPR001214">
    <property type="entry name" value="SET_dom"/>
</dbReference>
<dbReference type="PROSITE" id="PS50280">
    <property type="entry name" value="SET"/>
    <property type="match status" value="1"/>
</dbReference>
<dbReference type="GO" id="GO:0062122">
    <property type="term" value="F:histone H3K37 methyltransferase activity"/>
    <property type="evidence" value="ECO:0007669"/>
    <property type="project" value="InterPro"/>
</dbReference>
<evidence type="ECO:0000313" key="3">
    <source>
        <dbReference type="Proteomes" id="UP000176944"/>
    </source>
</evidence>
<protein>
    <submittedName>
        <fullName evidence="2">SET domain-containing protein-lysine N-methyltransferase</fullName>
    </submittedName>
</protein>
<feature type="domain" description="SET" evidence="1">
    <location>
        <begin position="1"/>
        <end position="116"/>
    </location>
</feature>
<reference evidence="3" key="1">
    <citation type="submission" date="2016-10" db="EMBL/GenBank/DDBJ databases">
        <title>Comparative genomics uncovers the prolific and rare metabolic potential of the cyanobacterial genus Moorea.</title>
        <authorList>
            <person name="Leao T."/>
            <person name="Castelao G."/>
            <person name="Korobeynikov A."/>
            <person name="Monroe E.A."/>
            <person name="Podell S."/>
            <person name="Glukhov E."/>
            <person name="Allen E."/>
            <person name="Gerwick W.H."/>
            <person name="Gerwick L."/>
        </authorList>
    </citation>
    <scope>NUCLEOTIDE SEQUENCE [LARGE SCALE GENOMIC DNA]</scope>
    <source>
        <strain evidence="3">JHB</strain>
    </source>
</reference>
<dbReference type="PIRSF" id="PIRSF022536">
    <property type="entry name" value="A612L_SET"/>
    <property type="match status" value="1"/>
</dbReference>
<gene>
    <name evidence="2" type="ORF">BJP36_06200</name>
</gene>
<dbReference type="InterPro" id="IPR046341">
    <property type="entry name" value="SET_dom_sf"/>
</dbReference>
<dbReference type="AlphaFoldDB" id="A0A1D9FWN9"/>
<evidence type="ECO:0000313" key="2">
    <source>
        <dbReference type="EMBL" id="AOY79570.1"/>
    </source>
</evidence>
<sequence>MIEVNKIPNKGRGIIATQDIPQGTLIEVAPVGIFSINKIPNINETEIFKYYFVNPLEYGKSKNVTGYLVFGLASLCNHAENPNARVDWIEDKIGLWSHFIADKNINKIQEFTLLYTNIDEYADANKFV</sequence>
<dbReference type="Pfam" id="PF00856">
    <property type="entry name" value="SET"/>
    <property type="match status" value="1"/>
</dbReference>
<dbReference type="Proteomes" id="UP000176944">
    <property type="component" value="Chromosome"/>
</dbReference>
<dbReference type="Gene3D" id="2.170.270.10">
    <property type="entry name" value="SET domain"/>
    <property type="match status" value="1"/>
</dbReference>